<reference evidence="1" key="1">
    <citation type="submission" date="2021-01" db="EMBL/GenBank/DDBJ databases">
        <title>Whole genome shotgun sequence of Actinoplanes rishiriensis NBRC 108556.</title>
        <authorList>
            <person name="Komaki H."/>
            <person name="Tamura T."/>
        </authorList>
    </citation>
    <scope>NUCLEOTIDE SEQUENCE</scope>
    <source>
        <strain evidence="1">NBRC 108556</strain>
    </source>
</reference>
<sequence length="128" mass="13900">MPDCVKKGKQDALDDRRGHDRVIYQAGGIAYLGGEKADKPGAAQSEASAHVQLGMESNVTPDGCIQQCRHHTFQRHCADLDGEQVVVAARVQQLVSAERAVHAGAYGPGVDELATVRRAVRRRSDQWP</sequence>
<protein>
    <submittedName>
        <fullName evidence="1">Uncharacterized protein</fullName>
    </submittedName>
</protein>
<evidence type="ECO:0000313" key="2">
    <source>
        <dbReference type="Proteomes" id="UP000636960"/>
    </source>
</evidence>
<dbReference type="EMBL" id="BOMV01000101">
    <property type="protein sequence ID" value="GIF01331.1"/>
    <property type="molecule type" value="Genomic_DNA"/>
</dbReference>
<proteinExistence type="predicted"/>
<comment type="caution">
    <text evidence="1">The sequence shown here is derived from an EMBL/GenBank/DDBJ whole genome shotgun (WGS) entry which is preliminary data.</text>
</comment>
<dbReference type="AlphaFoldDB" id="A0A919N1F6"/>
<accession>A0A919N1F6</accession>
<evidence type="ECO:0000313" key="1">
    <source>
        <dbReference type="EMBL" id="GIF01331.1"/>
    </source>
</evidence>
<dbReference type="Proteomes" id="UP000636960">
    <property type="component" value="Unassembled WGS sequence"/>
</dbReference>
<name>A0A919N1F6_9ACTN</name>
<keyword evidence="2" id="KW-1185">Reference proteome</keyword>
<gene>
    <name evidence="1" type="ORF">Ari01nite_87950</name>
</gene>
<organism evidence="1 2">
    <name type="scientific">Paractinoplanes rishiriensis</name>
    <dbReference type="NCBI Taxonomy" id="1050105"/>
    <lineage>
        <taxon>Bacteria</taxon>
        <taxon>Bacillati</taxon>
        <taxon>Actinomycetota</taxon>
        <taxon>Actinomycetes</taxon>
        <taxon>Micromonosporales</taxon>
        <taxon>Micromonosporaceae</taxon>
        <taxon>Paractinoplanes</taxon>
    </lineage>
</organism>